<evidence type="ECO:0000313" key="3">
    <source>
        <dbReference type="Proteomes" id="UP001312908"/>
    </source>
</evidence>
<dbReference type="PANTHER" id="PTHR43792:SF1">
    <property type="entry name" value="N-ACETYLTRANSFERASE DOMAIN-CONTAINING PROTEIN"/>
    <property type="match status" value="1"/>
</dbReference>
<reference evidence="2 3" key="1">
    <citation type="submission" date="2023-10" db="EMBL/GenBank/DDBJ databases">
        <title>Sorlinia euscelidii gen. nov., sp. nov., an acetic acid bacteria isolated from the gut of Euscelidius variegatus emitter.</title>
        <authorList>
            <person name="Michoud G."/>
            <person name="Marasco R."/>
            <person name="Seferji K."/>
            <person name="Gonella E."/>
            <person name="Garuglieri E."/>
            <person name="Alma A."/>
            <person name="Mapelli F."/>
            <person name="Borin S."/>
            <person name="Daffonchio D."/>
            <person name="Crotti E."/>
        </authorList>
    </citation>
    <scope>NUCLEOTIDE SEQUENCE [LARGE SCALE GENOMIC DNA]</scope>
    <source>
        <strain evidence="2 3">EV16P</strain>
    </source>
</reference>
<keyword evidence="3" id="KW-1185">Reference proteome</keyword>
<proteinExistence type="predicted"/>
<protein>
    <submittedName>
        <fullName evidence="2">N-acetyltransferase domain-containing protein</fullName>
    </submittedName>
</protein>
<dbReference type="CDD" id="cd04301">
    <property type="entry name" value="NAT_SF"/>
    <property type="match status" value="1"/>
</dbReference>
<dbReference type="Pfam" id="PF13302">
    <property type="entry name" value="Acetyltransf_3"/>
    <property type="match status" value="1"/>
</dbReference>
<name>A0ABU7TYJ5_9PROT</name>
<feature type="domain" description="N-acetyltransferase" evidence="1">
    <location>
        <begin position="31"/>
        <end position="187"/>
    </location>
</feature>
<dbReference type="Gene3D" id="3.40.630.30">
    <property type="match status" value="1"/>
</dbReference>
<organism evidence="2 3">
    <name type="scientific">Sorlinia euscelidii</name>
    <dbReference type="NCBI Taxonomy" id="3081148"/>
    <lineage>
        <taxon>Bacteria</taxon>
        <taxon>Pseudomonadati</taxon>
        <taxon>Pseudomonadota</taxon>
        <taxon>Alphaproteobacteria</taxon>
        <taxon>Acetobacterales</taxon>
        <taxon>Acetobacteraceae</taxon>
        <taxon>Sorlinia</taxon>
    </lineage>
</organism>
<dbReference type="PROSITE" id="PS51186">
    <property type="entry name" value="GNAT"/>
    <property type="match status" value="1"/>
</dbReference>
<dbReference type="SUPFAM" id="SSF55729">
    <property type="entry name" value="Acyl-CoA N-acyltransferases (Nat)"/>
    <property type="match status" value="1"/>
</dbReference>
<dbReference type="PANTHER" id="PTHR43792">
    <property type="entry name" value="GNAT FAMILY, PUTATIVE (AFU_ORTHOLOGUE AFUA_3G00765)-RELATED-RELATED"/>
    <property type="match status" value="1"/>
</dbReference>
<accession>A0ABU7TYJ5</accession>
<evidence type="ECO:0000259" key="1">
    <source>
        <dbReference type="PROSITE" id="PS51186"/>
    </source>
</evidence>
<comment type="caution">
    <text evidence="2">The sequence shown here is derived from an EMBL/GenBank/DDBJ whole genome shotgun (WGS) entry which is preliminary data.</text>
</comment>
<sequence>MPGIQRRRVPQRRQTHIEPMSPLRTIRTQRLFLRPVSWQDLADLRRLKGSAASFGRMLGGVRTPGQVEAELAEDMAFWARRKIGIFSILEKGVFVGLTGFHERPDGRGIGLRFALFPHLQGRGLAREAAGAALSYARTAGIHRVIAVASADNLASQTVLRSIGMRQCEIFQRDGREMRVYEAVLDQK</sequence>
<dbReference type="EMBL" id="JAWJZY010000001">
    <property type="protein sequence ID" value="MEE8657559.1"/>
    <property type="molecule type" value="Genomic_DNA"/>
</dbReference>
<dbReference type="InterPro" id="IPR016181">
    <property type="entry name" value="Acyl_CoA_acyltransferase"/>
</dbReference>
<dbReference type="InterPro" id="IPR000182">
    <property type="entry name" value="GNAT_dom"/>
</dbReference>
<dbReference type="InterPro" id="IPR051531">
    <property type="entry name" value="N-acetyltransferase"/>
</dbReference>
<evidence type="ECO:0000313" key="2">
    <source>
        <dbReference type="EMBL" id="MEE8657559.1"/>
    </source>
</evidence>
<dbReference type="Proteomes" id="UP001312908">
    <property type="component" value="Unassembled WGS sequence"/>
</dbReference>
<gene>
    <name evidence="2" type="ORF">DOFOFD_00800</name>
</gene>